<sequence length="71" mass="8360">MTMIYIHAGAARRHPSSIARALLDRLAKAAKRRRIRKEMKELSRLPRHLLRDMGLEQYASPDVPTFPNHWR</sequence>
<protein>
    <recommendedName>
        <fullName evidence="3">DUF1127 domain-containing protein</fullName>
    </recommendedName>
</protein>
<evidence type="ECO:0000313" key="1">
    <source>
        <dbReference type="EMBL" id="MEX5727526.1"/>
    </source>
</evidence>
<proteinExistence type="predicted"/>
<name>A0ABV3XQD2_9RHOB</name>
<gene>
    <name evidence="1" type="ORF">Ga0609869_000879</name>
</gene>
<evidence type="ECO:0008006" key="3">
    <source>
        <dbReference type="Google" id="ProtNLM"/>
    </source>
</evidence>
<dbReference type="RefSeq" id="WP_125403100.1">
    <property type="nucleotide sequence ID" value="NZ_JBEHHI010000001.1"/>
</dbReference>
<comment type="caution">
    <text evidence="1">The sequence shown here is derived from an EMBL/GenBank/DDBJ whole genome shotgun (WGS) entry which is preliminary data.</text>
</comment>
<evidence type="ECO:0000313" key="2">
    <source>
        <dbReference type="Proteomes" id="UP001560019"/>
    </source>
</evidence>
<dbReference type="Proteomes" id="UP001560019">
    <property type="component" value="Unassembled WGS sequence"/>
</dbReference>
<accession>A0ABV3XQD2</accession>
<reference evidence="1 2" key="1">
    <citation type="submission" date="2024-06" db="EMBL/GenBank/DDBJ databases">
        <title>Genome of Rhodovulum iodosum, a marine photoferrotroph.</title>
        <authorList>
            <person name="Bianchini G."/>
            <person name="Nikeleit V."/>
            <person name="Kappler A."/>
            <person name="Bryce C."/>
            <person name="Sanchez-Baracaldo P."/>
        </authorList>
    </citation>
    <scope>NUCLEOTIDE SEQUENCE [LARGE SCALE GENOMIC DNA]</scope>
    <source>
        <strain evidence="1 2">UT/N1</strain>
    </source>
</reference>
<dbReference type="EMBL" id="JBEHHI010000001">
    <property type="protein sequence ID" value="MEX5727526.1"/>
    <property type="molecule type" value="Genomic_DNA"/>
</dbReference>
<organism evidence="1 2">
    <name type="scientific">Rhodovulum iodosum</name>
    <dbReference type="NCBI Taxonomy" id="68291"/>
    <lineage>
        <taxon>Bacteria</taxon>
        <taxon>Pseudomonadati</taxon>
        <taxon>Pseudomonadota</taxon>
        <taxon>Alphaproteobacteria</taxon>
        <taxon>Rhodobacterales</taxon>
        <taxon>Paracoccaceae</taxon>
        <taxon>Rhodovulum</taxon>
    </lineage>
</organism>
<keyword evidence="2" id="KW-1185">Reference proteome</keyword>